<dbReference type="Gene3D" id="1.10.10.10">
    <property type="entry name" value="Winged helix-like DNA-binding domain superfamily/Winged helix DNA-binding domain"/>
    <property type="match status" value="1"/>
</dbReference>
<dbReference type="GO" id="GO:0000156">
    <property type="term" value="F:phosphorelay response regulator activity"/>
    <property type="evidence" value="ECO:0007669"/>
    <property type="project" value="TreeGrafter"/>
</dbReference>
<evidence type="ECO:0000256" key="8">
    <source>
        <dbReference type="ARBA" id="ARBA00023163"/>
    </source>
</evidence>
<dbReference type="PROSITE" id="PS50110">
    <property type="entry name" value="RESPONSE_REGULATORY"/>
    <property type="match status" value="1"/>
</dbReference>
<evidence type="ECO:0000256" key="10">
    <source>
        <dbReference type="PROSITE-ProRule" id="PRU00169"/>
    </source>
</evidence>
<evidence type="ECO:0000256" key="7">
    <source>
        <dbReference type="ARBA" id="ARBA00023159"/>
    </source>
</evidence>
<dbReference type="STRING" id="1210090.GCA_001613185_00192"/>
<dbReference type="SMART" id="SM00448">
    <property type="entry name" value="REC"/>
    <property type="match status" value="1"/>
</dbReference>
<evidence type="ECO:0000256" key="3">
    <source>
        <dbReference type="ARBA" id="ARBA00022553"/>
    </source>
</evidence>
<dbReference type="AlphaFoldDB" id="A0A366DVA3"/>
<dbReference type="SUPFAM" id="SSF46785">
    <property type="entry name" value="Winged helix' DNA-binding domain"/>
    <property type="match status" value="1"/>
</dbReference>
<evidence type="ECO:0000256" key="4">
    <source>
        <dbReference type="ARBA" id="ARBA00023012"/>
    </source>
</evidence>
<keyword evidence="7 9" id="KW-0010">Activator</keyword>
<name>A0A366DVA3_9NOCA</name>
<dbReference type="GO" id="GO:0003700">
    <property type="term" value="F:DNA-binding transcription factor activity"/>
    <property type="evidence" value="ECO:0007669"/>
    <property type="project" value="InterPro"/>
</dbReference>
<dbReference type="PANTHER" id="PTHR45526:SF1">
    <property type="entry name" value="TRANSCRIPTIONAL REGULATORY PROTEIN DCUR-RELATED"/>
    <property type="match status" value="1"/>
</dbReference>
<keyword evidence="6 9" id="KW-0238">DNA-binding</keyword>
<comment type="subcellular location">
    <subcellularLocation>
        <location evidence="1 9">Cytoplasm</location>
    </subcellularLocation>
</comment>
<evidence type="ECO:0000259" key="11">
    <source>
        <dbReference type="PROSITE" id="PS50110"/>
    </source>
</evidence>
<dbReference type="GO" id="GO:0003677">
    <property type="term" value="F:DNA binding"/>
    <property type="evidence" value="ECO:0007669"/>
    <property type="project" value="UniProtKB-KW"/>
</dbReference>
<feature type="domain" description="Response regulatory" evidence="11">
    <location>
        <begin position="7"/>
        <end position="124"/>
    </location>
</feature>
<evidence type="ECO:0000256" key="9">
    <source>
        <dbReference type="PIRNR" id="PIRNR006171"/>
    </source>
</evidence>
<dbReference type="GO" id="GO:0005737">
    <property type="term" value="C:cytoplasm"/>
    <property type="evidence" value="ECO:0007669"/>
    <property type="project" value="UniProtKB-SubCell"/>
</dbReference>
<keyword evidence="4 9" id="KW-0902">Two-component regulatory system</keyword>
<dbReference type="PIRSF" id="PIRSF006171">
    <property type="entry name" value="RR_citrat_malat"/>
    <property type="match status" value="1"/>
</dbReference>
<evidence type="ECO:0000256" key="5">
    <source>
        <dbReference type="ARBA" id="ARBA00023015"/>
    </source>
</evidence>
<reference evidence="12 13" key="1">
    <citation type="submission" date="2018-06" db="EMBL/GenBank/DDBJ databases">
        <title>Genomic Encyclopedia of Type Strains, Phase IV (KMG-IV): sequencing the most valuable type-strain genomes for metagenomic binning, comparative biology and taxonomic classification.</title>
        <authorList>
            <person name="Goeker M."/>
        </authorList>
    </citation>
    <scope>NUCLEOTIDE SEQUENCE [LARGE SCALE GENOMIC DNA]</scope>
    <source>
        <strain evidence="12 13">DSM 44599</strain>
    </source>
</reference>
<evidence type="ECO:0000313" key="12">
    <source>
        <dbReference type="EMBL" id="RBO94012.1"/>
    </source>
</evidence>
<dbReference type="EMBL" id="QNRE01000002">
    <property type="protein sequence ID" value="RBO94012.1"/>
    <property type="molecule type" value="Genomic_DNA"/>
</dbReference>
<sequence length="238" mass="25873">MNDQPIRTLIVDDDPAACRLHARYVQEEPGFTVSGAVHSGPAAMDAVSRVPVDLVLLDIHLPEFSGIEVLHRLRAAAGTPIDVIVISSARDRVTVRQALSAQVAGYLVKPFSRAVFAERLRAYRAQRAPLAATNEDAFGQHEIDSLWSGRATPQRTAEAARTETLPKGLSAPTMELIVSALRTARTATAAEIASAAGTSRATARRYLDYLNQRGTVDLSHRYGRRGRPELIYRLAPPS</sequence>
<dbReference type="InterPro" id="IPR001789">
    <property type="entry name" value="Sig_transdc_resp-reg_receiver"/>
</dbReference>
<evidence type="ECO:0000256" key="6">
    <source>
        <dbReference type="ARBA" id="ARBA00023125"/>
    </source>
</evidence>
<keyword evidence="3 10" id="KW-0597">Phosphoprotein</keyword>
<accession>A0A366DVA3</accession>
<dbReference type="Pfam" id="PF09339">
    <property type="entry name" value="HTH_IclR"/>
    <property type="match status" value="1"/>
</dbReference>
<keyword evidence="2 9" id="KW-0963">Cytoplasm</keyword>
<dbReference type="InterPro" id="IPR036390">
    <property type="entry name" value="WH_DNA-bd_sf"/>
</dbReference>
<dbReference type="PANTHER" id="PTHR45526">
    <property type="entry name" value="TRANSCRIPTIONAL REGULATORY PROTEIN DPIA"/>
    <property type="match status" value="1"/>
</dbReference>
<dbReference type="InterPro" id="IPR036388">
    <property type="entry name" value="WH-like_DNA-bd_sf"/>
</dbReference>
<dbReference type="InterPro" id="IPR011006">
    <property type="entry name" value="CheY-like_superfamily"/>
</dbReference>
<dbReference type="RefSeq" id="WP_067501629.1">
    <property type="nucleotide sequence ID" value="NZ_QNRE01000002.1"/>
</dbReference>
<keyword evidence="13" id="KW-1185">Reference proteome</keyword>
<gene>
    <name evidence="12" type="ORF">DFR74_102432</name>
</gene>
<dbReference type="InterPro" id="IPR024187">
    <property type="entry name" value="Sig_transdc_resp-reg_cit/mal"/>
</dbReference>
<dbReference type="OrthoDB" id="7187989at2"/>
<proteinExistence type="predicted"/>
<dbReference type="Pfam" id="PF00072">
    <property type="entry name" value="Response_reg"/>
    <property type="match status" value="1"/>
</dbReference>
<evidence type="ECO:0000256" key="1">
    <source>
        <dbReference type="ARBA" id="ARBA00004496"/>
    </source>
</evidence>
<dbReference type="Proteomes" id="UP000252586">
    <property type="component" value="Unassembled WGS sequence"/>
</dbReference>
<evidence type="ECO:0000313" key="13">
    <source>
        <dbReference type="Proteomes" id="UP000252586"/>
    </source>
</evidence>
<keyword evidence="5 9" id="KW-0805">Transcription regulation</keyword>
<feature type="modified residue" description="4-aspartylphosphate" evidence="10">
    <location>
        <position position="58"/>
    </location>
</feature>
<evidence type="ECO:0000256" key="2">
    <source>
        <dbReference type="ARBA" id="ARBA00022490"/>
    </source>
</evidence>
<comment type="caution">
    <text evidence="12">The sequence shown here is derived from an EMBL/GenBank/DDBJ whole genome shotgun (WGS) entry which is preliminary data.</text>
</comment>
<organism evidence="12 13">
    <name type="scientific">Nocardia puris</name>
    <dbReference type="NCBI Taxonomy" id="208602"/>
    <lineage>
        <taxon>Bacteria</taxon>
        <taxon>Bacillati</taxon>
        <taxon>Actinomycetota</taxon>
        <taxon>Actinomycetes</taxon>
        <taxon>Mycobacteriales</taxon>
        <taxon>Nocardiaceae</taxon>
        <taxon>Nocardia</taxon>
    </lineage>
</organism>
<dbReference type="Gene3D" id="3.40.50.2300">
    <property type="match status" value="1"/>
</dbReference>
<protein>
    <recommendedName>
        <fullName evidence="9">Transcriptional regulatory protein</fullName>
    </recommendedName>
</protein>
<dbReference type="InterPro" id="IPR051271">
    <property type="entry name" value="2C-system_Tx_regulators"/>
</dbReference>
<dbReference type="SUPFAM" id="SSF52172">
    <property type="entry name" value="CheY-like"/>
    <property type="match status" value="1"/>
</dbReference>
<keyword evidence="8 9" id="KW-0804">Transcription</keyword>
<dbReference type="InterPro" id="IPR005471">
    <property type="entry name" value="Tscrpt_reg_IclR_N"/>
</dbReference>